<sequence>MGKRRRRAQNAGKGGTGPAADGEGKGSQGGQDPSAIEQPTSHESSATTQTSAPQEALETTEIPFKQSKGPATYVKLNLAEDILQRLPVSDDSVSVFRDFTWAVCSSSFPILAAHDNTISTLLNTFQTSPSDKRNVQYPAAAVDVSSVLSQDEQYAL</sequence>
<evidence type="ECO:0000313" key="2">
    <source>
        <dbReference type="EMBL" id="KAH0563130.1"/>
    </source>
</evidence>
<proteinExistence type="predicted"/>
<evidence type="ECO:0000313" key="3">
    <source>
        <dbReference type="Proteomes" id="UP000750711"/>
    </source>
</evidence>
<reference evidence="2" key="1">
    <citation type="submission" date="2021-03" db="EMBL/GenBank/DDBJ databases">
        <title>Comparative genomics and phylogenomic investigation of the class Geoglossomycetes provide insights into ecological specialization and systematics.</title>
        <authorList>
            <person name="Melie T."/>
            <person name="Pirro S."/>
            <person name="Miller A.N."/>
            <person name="Quandt A."/>
        </authorList>
    </citation>
    <scope>NUCLEOTIDE SEQUENCE</scope>
    <source>
        <strain evidence="2">CAQ_001_2017</strain>
    </source>
</reference>
<comment type="caution">
    <text evidence="2">The sequence shown here is derived from an EMBL/GenBank/DDBJ whole genome shotgun (WGS) entry which is preliminary data.</text>
</comment>
<evidence type="ECO:0000256" key="1">
    <source>
        <dbReference type="SAM" id="MobiDB-lite"/>
    </source>
</evidence>
<name>A0A9P8LFH0_9PEZI</name>
<keyword evidence="3" id="KW-1185">Reference proteome</keyword>
<dbReference type="EMBL" id="JAGHQM010000248">
    <property type="protein sequence ID" value="KAH0563130.1"/>
    <property type="molecule type" value="Genomic_DNA"/>
</dbReference>
<feature type="compositionally biased region" description="Polar residues" evidence="1">
    <location>
        <begin position="37"/>
        <end position="53"/>
    </location>
</feature>
<gene>
    <name evidence="2" type="ORF">GP486_002299</name>
</gene>
<feature type="region of interest" description="Disordered" evidence="1">
    <location>
        <begin position="1"/>
        <end position="64"/>
    </location>
</feature>
<protein>
    <submittedName>
        <fullName evidence="2">Uncharacterized protein</fullName>
    </submittedName>
</protein>
<accession>A0A9P8LFH0</accession>
<dbReference type="Proteomes" id="UP000750711">
    <property type="component" value="Unassembled WGS sequence"/>
</dbReference>
<dbReference type="AlphaFoldDB" id="A0A9P8LFH0"/>
<organism evidence="2 3">
    <name type="scientific">Trichoglossum hirsutum</name>
    <dbReference type="NCBI Taxonomy" id="265104"/>
    <lineage>
        <taxon>Eukaryota</taxon>
        <taxon>Fungi</taxon>
        <taxon>Dikarya</taxon>
        <taxon>Ascomycota</taxon>
        <taxon>Pezizomycotina</taxon>
        <taxon>Geoglossomycetes</taxon>
        <taxon>Geoglossales</taxon>
        <taxon>Geoglossaceae</taxon>
        <taxon>Trichoglossum</taxon>
    </lineage>
</organism>